<evidence type="ECO:0000313" key="11">
    <source>
        <dbReference type="Proteomes" id="UP000659438"/>
    </source>
</evidence>
<comment type="caution">
    <text evidence="9">The sequence shown here is derived from an EMBL/GenBank/DDBJ whole genome shotgun (WGS) entry which is preliminary data.</text>
</comment>
<dbReference type="Proteomes" id="UP000659438">
    <property type="component" value="Unassembled WGS sequence"/>
</dbReference>
<feature type="transmembrane region" description="Helical" evidence="8">
    <location>
        <begin position="57"/>
        <end position="77"/>
    </location>
</feature>
<keyword evidence="2" id="KW-1003">Cell membrane</keyword>
<evidence type="ECO:0000256" key="4">
    <source>
        <dbReference type="ARBA" id="ARBA00022692"/>
    </source>
</evidence>
<evidence type="ECO:0000313" key="9">
    <source>
        <dbReference type="EMBL" id="MBC3395170.1"/>
    </source>
</evidence>
<protein>
    <submittedName>
        <fullName evidence="9">Glycosyltransferase family 4 protein</fullName>
    </submittedName>
</protein>
<keyword evidence="5 8" id="KW-1133">Transmembrane helix</keyword>
<reference evidence="9 11" key="1">
    <citation type="journal article" date="2020" name="Microorganisms">
        <title>Reliable Identification of Environmental Pseudomonas Isolates Using the rpoD Gene.</title>
        <authorList>
            <consortium name="The Broad Institute Genome Sequencing Platform"/>
            <person name="Girard L."/>
            <person name="Lood C."/>
            <person name="Rokni-Zadeh H."/>
            <person name="van Noort V."/>
            <person name="Lavigne R."/>
            <person name="De Mot R."/>
        </authorList>
    </citation>
    <scope>NUCLEOTIDE SEQUENCE</scope>
    <source>
        <strain evidence="9 11">SWRI102</strain>
    </source>
</reference>
<reference evidence="9" key="2">
    <citation type="submission" date="2020-07" db="EMBL/GenBank/DDBJ databases">
        <authorList>
            <person name="Lood C."/>
            <person name="Girard L."/>
        </authorList>
    </citation>
    <scope>NUCLEOTIDE SEQUENCE</scope>
    <source>
        <strain evidence="9">SWRI102</strain>
    </source>
</reference>
<feature type="transmembrane region" description="Helical" evidence="8">
    <location>
        <begin position="300"/>
        <end position="319"/>
    </location>
</feature>
<feature type="transmembrane region" description="Helical" evidence="8">
    <location>
        <begin position="223"/>
        <end position="242"/>
    </location>
</feature>
<dbReference type="PANTHER" id="PTHR22926:SF3">
    <property type="entry name" value="UNDECAPRENYL-PHOSPHATE ALPHA-N-ACETYLGLUCOSAMINYL 1-PHOSPHATE TRANSFERASE"/>
    <property type="match status" value="1"/>
</dbReference>
<gene>
    <name evidence="10" type="ORF">HU742_017830</name>
    <name evidence="9" type="ORF">HU742_08135</name>
</gene>
<feature type="transmembrane region" description="Helical" evidence="8">
    <location>
        <begin position="111"/>
        <end position="134"/>
    </location>
</feature>
<evidence type="ECO:0000256" key="2">
    <source>
        <dbReference type="ARBA" id="ARBA00022475"/>
    </source>
</evidence>
<keyword evidence="11" id="KW-1185">Reference proteome</keyword>
<dbReference type="GO" id="GO:0009103">
    <property type="term" value="P:lipopolysaccharide biosynthetic process"/>
    <property type="evidence" value="ECO:0007669"/>
    <property type="project" value="TreeGrafter"/>
</dbReference>
<evidence type="ECO:0000256" key="8">
    <source>
        <dbReference type="SAM" id="Phobius"/>
    </source>
</evidence>
<evidence type="ECO:0000256" key="1">
    <source>
        <dbReference type="ARBA" id="ARBA00004651"/>
    </source>
</evidence>
<dbReference type="GO" id="GO:0071555">
    <property type="term" value="P:cell wall organization"/>
    <property type="evidence" value="ECO:0007669"/>
    <property type="project" value="TreeGrafter"/>
</dbReference>
<evidence type="ECO:0000313" key="10">
    <source>
        <dbReference type="EMBL" id="MBV4553008.1"/>
    </source>
</evidence>
<feature type="transmembrane region" description="Helical" evidence="8">
    <location>
        <begin position="146"/>
        <end position="164"/>
    </location>
</feature>
<dbReference type="GO" id="GO:0005886">
    <property type="term" value="C:plasma membrane"/>
    <property type="evidence" value="ECO:0007669"/>
    <property type="project" value="UniProtKB-SubCell"/>
</dbReference>
<evidence type="ECO:0000256" key="7">
    <source>
        <dbReference type="PIRSR" id="PIRSR600715-1"/>
    </source>
</evidence>
<dbReference type="GO" id="GO:0046872">
    <property type="term" value="F:metal ion binding"/>
    <property type="evidence" value="ECO:0007669"/>
    <property type="project" value="UniProtKB-KW"/>
</dbReference>
<feature type="binding site" evidence="7">
    <location>
        <position position="198"/>
    </location>
    <ligand>
        <name>Mg(2+)</name>
        <dbReference type="ChEBI" id="CHEBI:18420"/>
    </ligand>
</feature>
<dbReference type="AlphaFoldDB" id="A0A923FLT7"/>
<feature type="transmembrane region" description="Helical" evidence="8">
    <location>
        <begin position="89"/>
        <end position="105"/>
    </location>
</feature>
<dbReference type="GO" id="GO:0044038">
    <property type="term" value="P:cell wall macromolecule biosynthetic process"/>
    <property type="evidence" value="ECO:0007669"/>
    <property type="project" value="TreeGrafter"/>
</dbReference>
<keyword evidence="7" id="KW-0479">Metal-binding</keyword>
<proteinExistence type="predicted"/>
<comment type="subcellular location">
    <subcellularLocation>
        <location evidence="1">Cell membrane</location>
        <topology evidence="1">Multi-pass membrane protein</topology>
    </subcellularLocation>
</comment>
<dbReference type="GO" id="GO:0016780">
    <property type="term" value="F:phosphotransferase activity, for other substituted phosphate groups"/>
    <property type="evidence" value="ECO:0007669"/>
    <property type="project" value="InterPro"/>
</dbReference>
<keyword evidence="4 8" id="KW-0812">Transmembrane</keyword>
<reference evidence="10" key="3">
    <citation type="submission" date="2021-06" db="EMBL/GenBank/DDBJ databases">
        <title>Updating the genus Pseudomonas: Description of 43 new species and partition of the Pseudomonas putida group.</title>
        <authorList>
            <person name="Girard L."/>
            <person name="Lood C."/>
            <person name="Vandamme P."/>
            <person name="Rokni-Zadeh H."/>
            <person name="Van Noort V."/>
            <person name="Hofte M."/>
            <person name="Lavigne R."/>
            <person name="De Mot R."/>
        </authorList>
    </citation>
    <scope>NUCLEOTIDE SEQUENCE</scope>
    <source>
        <strain evidence="10">SWRI102</strain>
    </source>
</reference>
<name>A0A923FLT7_9PSED</name>
<keyword evidence="7" id="KW-0460">Magnesium</keyword>
<dbReference type="RefSeq" id="WP_186643326.1">
    <property type="nucleotide sequence ID" value="NZ_JABWQX020000001.1"/>
</dbReference>
<keyword evidence="6 8" id="KW-0472">Membrane</keyword>
<comment type="cofactor">
    <cofactor evidence="7">
        <name>Mg(2+)</name>
        <dbReference type="ChEBI" id="CHEBI:18420"/>
    </cofactor>
</comment>
<feature type="transmembrane region" description="Helical" evidence="8">
    <location>
        <begin position="199"/>
        <end position="217"/>
    </location>
</feature>
<feature type="transmembrane region" description="Helical" evidence="8">
    <location>
        <begin position="273"/>
        <end position="294"/>
    </location>
</feature>
<dbReference type="EMBL" id="JABWQX010000002">
    <property type="protein sequence ID" value="MBC3395170.1"/>
    <property type="molecule type" value="Genomic_DNA"/>
</dbReference>
<feature type="transmembrane region" description="Helical" evidence="8">
    <location>
        <begin position="170"/>
        <end position="187"/>
    </location>
</feature>
<dbReference type="Pfam" id="PF00953">
    <property type="entry name" value="Glycos_transf_4"/>
    <property type="match status" value="1"/>
</dbReference>
<accession>A0A923FLT7</accession>
<dbReference type="CDD" id="cd06854">
    <property type="entry name" value="GT_WbpL_WbcO_like"/>
    <property type="match status" value="1"/>
</dbReference>
<sequence length="325" mass="35463">MSLFLTWLLRRYALSRKLIDIPNARSSHSVPTPRGGGVSIVLSFLITIPFLSGELLAWNFVVAFMGAGAGVAVLGFLDDHGHVPARWRLLGHFSAAAWALFWLNGMPAVSVVGATVSLGWLGHVLAAFYLVWMLNLYNFMDGIDGIASIEAIGACLGAALLYWLAGFYNLLFAPVLLAMAVAGFLYWNFPPARIFMGDAGSGFIGITLGLLSIQAAWFSPKLFWVWLILLGVFIVDATVTLARRLLRGDKVYEAHRSHAYQFASRQFGRHLPVTLAVAAINLFWLLPVAAGVALWEVDGLFALVVAYAPLVFLAVRFHAGELEKV</sequence>
<dbReference type="InterPro" id="IPR000715">
    <property type="entry name" value="Glycosyl_transferase_4"/>
</dbReference>
<keyword evidence="3" id="KW-0808">Transferase</keyword>
<evidence type="ECO:0000256" key="3">
    <source>
        <dbReference type="ARBA" id="ARBA00022679"/>
    </source>
</evidence>
<evidence type="ECO:0000256" key="5">
    <source>
        <dbReference type="ARBA" id="ARBA00022989"/>
    </source>
</evidence>
<organism evidence="9">
    <name type="scientific">Pseudomonas marvdashtae</name>
    <dbReference type="NCBI Taxonomy" id="2745500"/>
    <lineage>
        <taxon>Bacteria</taxon>
        <taxon>Pseudomonadati</taxon>
        <taxon>Pseudomonadota</taxon>
        <taxon>Gammaproteobacteria</taxon>
        <taxon>Pseudomonadales</taxon>
        <taxon>Pseudomonadaceae</taxon>
        <taxon>Pseudomonas</taxon>
    </lineage>
</organism>
<feature type="binding site" evidence="7">
    <location>
        <position position="138"/>
    </location>
    <ligand>
        <name>Mg(2+)</name>
        <dbReference type="ChEBI" id="CHEBI:18420"/>
    </ligand>
</feature>
<dbReference type="PANTHER" id="PTHR22926">
    <property type="entry name" value="PHOSPHO-N-ACETYLMURAMOYL-PENTAPEPTIDE-TRANSFERASE"/>
    <property type="match status" value="1"/>
</dbReference>
<dbReference type="EMBL" id="JABWQX020000001">
    <property type="protein sequence ID" value="MBV4553008.1"/>
    <property type="molecule type" value="Genomic_DNA"/>
</dbReference>
<evidence type="ECO:0000256" key="6">
    <source>
        <dbReference type="ARBA" id="ARBA00023136"/>
    </source>
</evidence>